<reference evidence="1" key="1">
    <citation type="submission" date="2022-10" db="EMBL/GenBank/DDBJ databases">
        <title>Rhodococcus ferula Z13 complete genome.</title>
        <authorList>
            <person name="Long X."/>
            <person name="Zang M."/>
        </authorList>
    </citation>
    <scope>NUCLEOTIDE SEQUENCE</scope>
    <source>
        <strain evidence="1">Z13</strain>
    </source>
</reference>
<accession>A0ACD4DK91</accession>
<sequence>MEQALAAADTAWVLAAFTAVVLMVPGLALFYSGMLGVKSALNMIMMVMGGFAVTAVLWVLFGPAAVLGDSVGGYGLIGNPFTDIGLGSLLEEDPAGGMPAALTAAFHLLFAGITVAIIAGGVADRMKFSAWLVFSGVWVVLVYFPVAHWVFAFDDEEAGTKGGWIANALAAHDFAGGTAVHMNSGVAALALAIALGRRRGFPHVPRPHNLPLVVLGGGILLFGWFGFNGGSAGGANHTAGVVVLNTLVAAMAGLLGWLLVERIKEKHATTLGAISGVIAALVGITPAASLVSPLGALLIGAVAGAVGCFAVSWKFRFGYDDSLDVVAIHLLGGVVGTTLIAFVATAAAPAGVNGLFFGGGIDLLGRQLLAMAAVFAYSFAVTFLIAKILDKIMGIRVDAETEMRGIDVPVHGETAYVMDSFAPSGPSSMRPEVFSEDRDIVVPTQP</sequence>
<keyword evidence="2" id="KW-1185">Reference proteome</keyword>
<name>A0ACD4DK91_9NOCA</name>
<dbReference type="EMBL" id="CP107551">
    <property type="protein sequence ID" value="UYP20450.1"/>
    <property type="molecule type" value="Genomic_DNA"/>
</dbReference>
<evidence type="ECO:0000313" key="2">
    <source>
        <dbReference type="Proteomes" id="UP001156484"/>
    </source>
</evidence>
<gene>
    <name evidence="1" type="ORF">OED52_07995</name>
</gene>
<proteinExistence type="predicted"/>
<protein>
    <submittedName>
        <fullName evidence="1">Ammonium transporter</fullName>
    </submittedName>
</protein>
<dbReference type="Proteomes" id="UP001156484">
    <property type="component" value="Chromosome"/>
</dbReference>
<evidence type="ECO:0000313" key="1">
    <source>
        <dbReference type="EMBL" id="UYP20450.1"/>
    </source>
</evidence>
<organism evidence="1 2">
    <name type="scientific">Rhodococcus sacchari</name>
    <dbReference type="NCBI Taxonomy" id="2962047"/>
    <lineage>
        <taxon>Bacteria</taxon>
        <taxon>Bacillati</taxon>
        <taxon>Actinomycetota</taxon>
        <taxon>Actinomycetes</taxon>
        <taxon>Mycobacteriales</taxon>
        <taxon>Nocardiaceae</taxon>
        <taxon>Rhodococcus</taxon>
    </lineage>
</organism>